<evidence type="ECO:0000313" key="2">
    <source>
        <dbReference type="EMBL" id="MAA12146.1"/>
    </source>
</evidence>
<dbReference type="EMBL" id="GFPF01001000">
    <property type="protein sequence ID" value="MAA12146.1"/>
    <property type="molecule type" value="Transcribed_RNA"/>
</dbReference>
<name>A0A224Y3K7_9ACAR</name>
<dbReference type="AlphaFoldDB" id="A0A224Y3K7"/>
<dbReference type="Pfam" id="PF01431">
    <property type="entry name" value="Peptidase_M13"/>
    <property type="match status" value="1"/>
</dbReference>
<protein>
    <submittedName>
        <fullName evidence="2">Gluzincin</fullName>
    </submittedName>
</protein>
<organism evidence="2">
    <name type="scientific">Rhipicephalus zambeziensis</name>
    <dbReference type="NCBI Taxonomy" id="60191"/>
    <lineage>
        <taxon>Eukaryota</taxon>
        <taxon>Metazoa</taxon>
        <taxon>Ecdysozoa</taxon>
        <taxon>Arthropoda</taxon>
        <taxon>Chelicerata</taxon>
        <taxon>Arachnida</taxon>
        <taxon>Acari</taxon>
        <taxon>Parasitiformes</taxon>
        <taxon>Ixodida</taxon>
        <taxon>Ixodoidea</taxon>
        <taxon>Ixodidae</taxon>
        <taxon>Rhipicephalinae</taxon>
        <taxon>Rhipicephalus</taxon>
        <taxon>Rhipicephalus</taxon>
    </lineage>
</organism>
<dbReference type="InterPro" id="IPR024079">
    <property type="entry name" value="MetalloPept_cat_dom_sf"/>
</dbReference>
<sequence length="105" mass="11731">MLKLCYTPYDKHNIWAALPLDTFGRYSEFYKSIEIPAAVLQTPFFDVSAPDSHNFGPAGTLIADVLSLGMTEEANESRRTAWHTYVTTVNFSDGLFSSSPSFNKD</sequence>
<accession>A0A224Y3K7</accession>
<dbReference type="InterPro" id="IPR000718">
    <property type="entry name" value="Peptidase_M13"/>
</dbReference>
<dbReference type="Gene3D" id="3.40.390.10">
    <property type="entry name" value="Collagenase (Catalytic Domain)"/>
    <property type="match status" value="1"/>
</dbReference>
<feature type="domain" description="Peptidase M13 C-terminal" evidence="1">
    <location>
        <begin position="30"/>
        <end position="69"/>
    </location>
</feature>
<reference evidence="2" key="1">
    <citation type="journal article" date="2017" name="Parasit. Vectors">
        <title>Sialotranscriptomics of Rhipicephalus zambeziensis reveals intricate expression profiles of secretory proteins and suggests tight temporal transcriptional regulation during blood-feeding.</title>
        <authorList>
            <person name="de Castro M.H."/>
            <person name="de Klerk D."/>
            <person name="Pienaar R."/>
            <person name="Rees D.J.G."/>
            <person name="Mans B.J."/>
        </authorList>
    </citation>
    <scope>NUCLEOTIDE SEQUENCE</scope>
    <source>
        <tissue evidence="2">Salivary glands</tissue>
    </source>
</reference>
<dbReference type="GO" id="GO:0004222">
    <property type="term" value="F:metalloendopeptidase activity"/>
    <property type="evidence" value="ECO:0007669"/>
    <property type="project" value="InterPro"/>
</dbReference>
<dbReference type="InterPro" id="IPR018497">
    <property type="entry name" value="Peptidase_M13_C"/>
</dbReference>
<dbReference type="SUPFAM" id="SSF55486">
    <property type="entry name" value="Metalloproteases ('zincins'), catalytic domain"/>
    <property type="match status" value="1"/>
</dbReference>
<proteinExistence type="predicted"/>
<dbReference type="PROSITE" id="PS51885">
    <property type="entry name" value="NEPRILYSIN"/>
    <property type="match status" value="1"/>
</dbReference>
<dbReference type="GO" id="GO:0006508">
    <property type="term" value="P:proteolysis"/>
    <property type="evidence" value="ECO:0007669"/>
    <property type="project" value="InterPro"/>
</dbReference>
<evidence type="ECO:0000259" key="1">
    <source>
        <dbReference type="Pfam" id="PF01431"/>
    </source>
</evidence>